<dbReference type="Gene3D" id="1.10.220.150">
    <property type="entry name" value="Arf GTPase activating protein"/>
    <property type="match status" value="1"/>
</dbReference>
<feature type="compositionally biased region" description="Polar residues" evidence="5">
    <location>
        <begin position="896"/>
        <end position="909"/>
    </location>
</feature>
<dbReference type="InterPro" id="IPR011993">
    <property type="entry name" value="PH-like_dom_sf"/>
</dbReference>
<feature type="region of interest" description="Disordered" evidence="5">
    <location>
        <begin position="269"/>
        <end position="293"/>
    </location>
</feature>
<keyword evidence="1" id="KW-0479">Metal-binding</keyword>
<evidence type="ECO:0000259" key="6">
    <source>
        <dbReference type="PROSITE" id="PS50003"/>
    </source>
</evidence>
<dbReference type="InterPro" id="IPR045258">
    <property type="entry name" value="ACAP1/2/3-like"/>
</dbReference>
<feature type="domain" description="PH" evidence="6">
    <location>
        <begin position="674"/>
        <end position="708"/>
    </location>
</feature>
<reference evidence="8" key="1">
    <citation type="submission" date="2021-06" db="EMBL/GenBank/DDBJ databases">
        <authorList>
            <person name="Kallberg Y."/>
            <person name="Tangrot J."/>
            <person name="Rosling A."/>
        </authorList>
    </citation>
    <scope>NUCLEOTIDE SEQUENCE</scope>
    <source>
        <strain evidence="8">UK204</strain>
    </source>
</reference>
<sequence length="1194" mass="131635">MGNLSSSLEEHPTLKLSKIVPFCSPLHLVQLGPREVHITEIVVSNSAHTPYVTFPITSNGISAIPNTTDLLEFIQDPNAQSINPSKILLKLGKDKKLEMKFKFNIGKTDGSKADVKGLTFINVASERELARILTVEFNDDPNLHKHPNVTLVGNYKSDGIKTSENEWTWKWSPPHNMDEIHRGWRNHCCFAEYDAKDNTFTLLASFTFWVADIPRNHYHRASRSSGSIDGVTFFPVASSLSPSSQNNTLWSLSLPRSIRPSSPDNVFLPVPGMSSHTSGTASSVSSGGRRSSDDLMFQHEPDDGPLFRATLTAFEKKTGSLKHHIKRILKTSTACHDVLMECHETEEEFLSTLKAASGAHPQAFQPILDSYLEDASKKIATFRESLANQMSVLLIEPLRKLYENDIKVAESKKKDFEEESRDYYQFLSKYLSLTKEKKKLESDTKYQSKRKNFELKRFDYYAYMHDLHGGRKDQEILYHLTNFAEKQFAFFQQTAGGIQSLKPGLDKLAVDVAEAAKEIHLMRKEREERRRALETRATTVNPFTSESFNEVDSNGGNGSTTSDNMSDVAENQTTSPVGSPIVSQNRFKGIRDLEQHDSETASVAGRKKEGFLFATSRATQHGTVDSISKTSWHNFCIGGQLCEYINWKKQLEAHNDPINLRFAAVREARGIERRFCFEIITPQYRRIYQATSAEDMSSWITVISNAIESILNGTSSCRNLDQVMAQDSNGAGAGQVFKKPIQRRGTLPSLTDKRKVDMKKGLGSEEATSNNQSDCRQEIIESEKSARVLESIKGADASNASCADCGARKTEWCSINLGIVLCIECSGIHRSLGTHISKIRSLTLDTTSYTPDLVNLIKSIGNARSNAIWEATLEQRQIQQQNGALSLPPKFEAPSVSLNNDDTSTSTPVTDADWEDLINLISPSNRGSSLSPSPSPSPSPTPSPTPSPIPPAPTVKKHKVITKPISTDSRDIKKKFITGKYVDRAFIDLSLIDEDKTATDILFEAVKTNDIPLAMQAIALKADVNSARRFEVADDHGLKTPLLLALLHIDPTFVTNEGGKILFPMAELLLQNGAYIEKVLFDNLDDMLGVASTPISRSSAKSVGAWAAEVVSDMKKSGKSVFDVVQASGNIAAIRYLTPKVLARGTASTLNSGTPMTTTSTGGVVGGSIIEKKPSPNIGRSISISVKNVLMTGS</sequence>
<dbReference type="GO" id="GO:0005096">
    <property type="term" value="F:GTPase activator activity"/>
    <property type="evidence" value="ECO:0007669"/>
    <property type="project" value="InterPro"/>
</dbReference>
<dbReference type="SUPFAM" id="SSF103657">
    <property type="entry name" value="BAR/IMD domain-like"/>
    <property type="match status" value="1"/>
</dbReference>
<feature type="compositionally biased region" description="Low complexity" evidence="5">
    <location>
        <begin position="923"/>
        <end position="932"/>
    </location>
</feature>
<dbReference type="PANTHER" id="PTHR23180">
    <property type="entry name" value="CENTAURIN/ARF"/>
    <property type="match status" value="1"/>
</dbReference>
<dbReference type="PRINTS" id="PR00405">
    <property type="entry name" value="REVINTRACTNG"/>
</dbReference>
<dbReference type="InterPro" id="IPR001849">
    <property type="entry name" value="PH_domain"/>
</dbReference>
<dbReference type="SUPFAM" id="SSF57863">
    <property type="entry name" value="ArfGap/RecO-like zinc finger"/>
    <property type="match status" value="1"/>
</dbReference>
<comment type="caution">
    <text evidence="8">The sequence shown here is derived from an EMBL/GenBank/DDBJ whole genome shotgun (WGS) entry which is preliminary data.</text>
</comment>
<proteinExistence type="predicted"/>
<evidence type="ECO:0000256" key="2">
    <source>
        <dbReference type="ARBA" id="ARBA00022771"/>
    </source>
</evidence>
<dbReference type="EMBL" id="CAJVPQ010000448">
    <property type="protein sequence ID" value="CAG8482459.1"/>
    <property type="molecule type" value="Genomic_DNA"/>
</dbReference>
<dbReference type="FunFam" id="2.30.29.30:FF:000252">
    <property type="entry name" value="ARF GTPase activator (Csx2)"/>
    <property type="match status" value="1"/>
</dbReference>
<evidence type="ECO:0000256" key="1">
    <source>
        <dbReference type="ARBA" id="ARBA00022723"/>
    </source>
</evidence>
<gene>
    <name evidence="8" type="ORF">FCALED_LOCUS2785</name>
</gene>
<name>A0A9N8ZDP1_9GLOM</name>
<dbReference type="InterPro" id="IPR038508">
    <property type="entry name" value="ArfGAP_dom_sf"/>
</dbReference>
<keyword evidence="2 4" id="KW-0863">Zinc-finger</keyword>
<dbReference type="PROSITE" id="PS50003">
    <property type="entry name" value="PH_DOMAIN"/>
    <property type="match status" value="1"/>
</dbReference>
<evidence type="ECO:0000256" key="3">
    <source>
        <dbReference type="ARBA" id="ARBA00022833"/>
    </source>
</evidence>
<dbReference type="Pfam" id="PF00169">
    <property type="entry name" value="PH"/>
    <property type="match status" value="1"/>
</dbReference>
<feature type="compositionally biased region" description="Low complexity" evidence="5">
    <location>
        <begin position="272"/>
        <end position="289"/>
    </location>
</feature>
<feature type="region of interest" description="Disordered" evidence="5">
    <location>
        <begin position="923"/>
        <end position="959"/>
    </location>
</feature>
<dbReference type="PROSITE" id="PS50115">
    <property type="entry name" value="ARFGAP"/>
    <property type="match status" value="1"/>
</dbReference>
<accession>A0A9N8ZDP1</accession>
<dbReference type="InterPro" id="IPR037278">
    <property type="entry name" value="ARFGAP/RecO"/>
</dbReference>
<feature type="compositionally biased region" description="Pro residues" evidence="5">
    <location>
        <begin position="933"/>
        <end position="953"/>
    </location>
</feature>
<dbReference type="SUPFAM" id="SSF50729">
    <property type="entry name" value="PH domain-like"/>
    <property type="match status" value="1"/>
</dbReference>
<evidence type="ECO:0000313" key="8">
    <source>
        <dbReference type="EMBL" id="CAG8482459.1"/>
    </source>
</evidence>
<protein>
    <submittedName>
        <fullName evidence="8">4487_t:CDS:1</fullName>
    </submittedName>
</protein>
<dbReference type="Pfam" id="PF16746">
    <property type="entry name" value="BAR_3"/>
    <property type="match status" value="1"/>
</dbReference>
<evidence type="ECO:0000256" key="4">
    <source>
        <dbReference type="PROSITE-ProRule" id="PRU00288"/>
    </source>
</evidence>
<dbReference type="GO" id="GO:0008270">
    <property type="term" value="F:zinc ion binding"/>
    <property type="evidence" value="ECO:0007669"/>
    <property type="project" value="UniProtKB-KW"/>
</dbReference>
<dbReference type="Gene3D" id="2.30.29.30">
    <property type="entry name" value="Pleckstrin-homology domain (PH domain)/Phosphotyrosine-binding domain (PTB)"/>
    <property type="match status" value="1"/>
</dbReference>
<dbReference type="PANTHER" id="PTHR23180:SF160">
    <property type="entry name" value="ADP-RIBOSYLATION FACTOR GTPASE-ACTIVATING PROTEIN EFFECTOR PROTEIN 1"/>
    <property type="match status" value="1"/>
</dbReference>
<evidence type="ECO:0000313" key="9">
    <source>
        <dbReference type="Proteomes" id="UP000789570"/>
    </source>
</evidence>
<dbReference type="CDD" id="cd07608">
    <property type="entry name" value="BAR_ArfGAP_fungi"/>
    <property type="match status" value="1"/>
</dbReference>
<organism evidence="8 9">
    <name type="scientific">Funneliformis caledonium</name>
    <dbReference type="NCBI Taxonomy" id="1117310"/>
    <lineage>
        <taxon>Eukaryota</taxon>
        <taxon>Fungi</taxon>
        <taxon>Fungi incertae sedis</taxon>
        <taxon>Mucoromycota</taxon>
        <taxon>Glomeromycotina</taxon>
        <taxon>Glomeromycetes</taxon>
        <taxon>Glomerales</taxon>
        <taxon>Glomeraceae</taxon>
        <taxon>Funneliformis</taxon>
    </lineage>
</organism>
<dbReference type="Proteomes" id="UP000789570">
    <property type="component" value="Unassembled WGS sequence"/>
</dbReference>
<dbReference type="InterPro" id="IPR004148">
    <property type="entry name" value="BAR_dom"/>
</dbReference>
<keyword evidence="3" id="KW-0862">Zinc</keyword>
<dbReference type="OrthoDB" id="10266696at2759"/>
<keyword evidence="9" id="KW-1185">Reference proteome</keyword>
<dbReference type="GO" id="GO:0005737">
    <property type="term" value="C:cytoplasm"/>
    <property type="evidence" value="ECO:0007669"/>
    <property type="project" value="InterPro"/>
</dbReference>
<dbReference type="SMART" id="SM00233">
    <property type="entry name" value="PH"/>
    <property type="match status" value="1"/>
</dbReference>
<dbReference type="InterPro" id="IPR027267">
    <property type="entry name" value="AH/BAR_dom_sf"/>
</dbReference>
<feature type="domain" description="Arf-GAP" evidence="7">
    <location>
        <begin position="786"/>
        <end position="998"/>
    </location>
</feature>
<dbReference type="Pfam" id="PF01412">
    <property type="entry name" value="ArfGap"/>
    <property type="match status" value="1"/>
</dbReference>
<dbReference type="SMART" id="SM00105">
    <property type="entry name" value="ArfGap"/>
    <property type="match status" value="1"/>
</dbReference>
<dbReference type="AlphaFoldDB" id="A0A9N8ZDP1"/>
<dbReference type="CDD" id="cd08204">
    <property type="entry name" value="ArfGap"/>
    <property type="match status" value="1"/>
</dbReference>
<evidence type="ECO:0000256" key="5">
    <source>
        <dbReference type="SAM" id="MobiDB-lite"/>
    </source>
</evidence>
<evidence type="ECO:0000259" key="7">
    <source>
        <dbReference type="PROSITE" id="PS50115"/>
    </source>
</evidence>
<dbReference type="InterPro" id="IPR001164">
    <property type="entry name" value="ArfGAP_dom"/>
</dbReference>
<dbReference type="Gene3D" id="1.20.1270.60">
    <property type="entry name" value="Arfaptin homology (AH) domain/BAR domain"/>
    <property type="match status" value="1"/>
</dbReference>
<feature type="region of interest" description="Disordered" evidence="5">
    <location>
        <begin position="889"/>
        <end position="910"/>
    </location>
</feature>
<feature type="region of interest" description="Disordered" evidence="5">
    <location>
        <begin position="545"/>
        <end position="581"/>
    </location>
</feature>